<comment type="caution">
    <text evidence="1">The sequence shown here is derived from an EMBL/GenBank/DDBJ whole genome shotgun (WGS) entry which is preliminary data.</text>
</comment>
<name>A0A2H0BRK3_9BACT</name>
<evidence type="ECO:0000313" key="2">
    <source>
        <dbReference type="Proteomes" id="UP000231581"/>
    </source>
</evidence>
<dbReference type="AlphaFoldDB" id="A0A2H0BRK3"/>
<sequence>MSMKEIDDKTLTTFLLSSFLKVLSGELEALPNKGRAKNLRQFRHDEGDLTYLETMALSLDRGQSDIRVLFGESGDRNQIWGMHMLTQVNFTELLSTGLQRVDLQQFLKEARKVACTIALQQVEGAKRAKFSLFSAISYEEPAPVGKNGTPGNLVYNQSADKDLSFFEGQAEICFDPENKNRKHLVSLQDIAFQGGRL</sequence>
<accession>A0A2H0BRK3</accession>
<evidence type="ECO:0000313" key="1">
    <source>
        <dbReference type="EMBL" id="PIP60306.1"/>
    </source>
</evidence>
<organism evidence="1 2">
    <name type="scientific">Candidatus Uhrbacteria bacterium CG22_combo_CG10-13_8_21_14_all_47_17</name>
    <dbReference type="NCBI Taxonomy" id="1975041"/>
    <lineage>
        <taxon>Bacteria</taxon>
        <taxon>Candidatus Uhriibacteriota</taxon>
    </lineage>
</organism>
<dbReference type="Proteomes" id="UP000231581">
    <property type="component" value="Unassembled WGS sequence"/>
</dbReference>
<gene>
    <name evidence="1" type="ORF">COX00_03910</name>
</gene>
<protein>
    <submittedName>
        <fullName evidence="1">Uncharacterized protein</fullName>
    </submittedName>
</protein>
<reference evidence="1 2" key="1">
    <citation type="submission" date="2017-09" db="EMBL/GenBank/DDBJ databases">
        <title>Depth-based differentiation of microbial function through sediment-hosted aquifers and enrichment of novel symbionts in the deep terrestrial subsurface.</title>
        <authorList>
            <person name="Probst A.J."/>
            <person name="Ladd B."/>
            <person name="Jarett J.K."/>
            <person name="Geller-Mcgrath D.E."/>
            <person name="Sieber C.M."/>
            <person name="Emerson J.B."/>
            <person name="Anantharaman K."/>
            <person name="Thomas B.C."/>
            <person name="Malmstrom R."/>
            <person name="Stieglmeier M."/>
            <person name="Klingl A."/>
            <person name="Woyke T."/>
            <person name="Ryan C.M."/>
            <person name="Banfield J.F."/>
        </authorList>
    </citation>
    <scope>NUCLEOTIDE SEQUENCE [LARGE SCALE GENOMIC DNA]</scope>
    <source>
        <strain evidence="1">CG22_combo_CG10-13_8_21_14_all_47_17</strain>
    </source>
</reference>
<dbReference type="EMBL" id="PCSZ01000071">
    <property type="protein sequence ID" value="PIP60306.1"/>
    <property type="molecule type" value="Genomic_DNA"/>
</dbReference>
<proteinExistence type="predicted"/>